<dbReference type="Pfam" id="PF00583">
    <property type="entry name" value="Acetyltransf_1"/>
    <property type="match status" value="1"/>
</dbReference>
<reference evidence="2 3" key="2">
    <citation type="submission" date="2020-03" db="EMBL/GenBank/DDBJ databases">
        <authorList>
            <person name="Ichikawa N."/>
            <person name="Kimura A."/>
            <person name="Kitahashi Y."/>
            <person name="Uohara A."/>
        </authorList>
    </citation>
    <scope>NUCLEOTIDE SEQUENCE [LARGE SCALE GENOMIC DNA]</scope>
    <source>
        <strain evidence="2 3">NBRC 108638</strain>
    </source>
</reference>
<dbReference type="EMBL" id="BLPG01000001">
    <property type="protein sequence ID" value="GFJ89222.1"/>
    <property type="molecule type" value="Genomic_DNA"/>
</dbReference>
<evidence type="ECO:0000259" key="1">
    <source>
        <dbReference type="PROSITE" id="PS51186"/>
    </source>
</evidence>
<sequence>MTELDRQALLTAYDEQLRALVPDPLPAGATVERDGPLIRMRGLDAGGYLLYPDLGGMTGADLDALIQRQVEIFAALGEPVEWKLHAHDEPADLADRLRSAGFKPEERETVVIGPVALPATQPPEGVRLREVTARADLERITRMESTVWDADRGWQADSLEKEIGADPNAITVVVAEAGGEVVSAGWVRYVRGTAFATLWGGSTLREWRGRGIYKSLVSYRARLAADRGHTLLQVDASDDSRPILERLGFVAVTTTTPYVYTPAGGGMSLTVEDKVTLKTAAFGAVYLVSNADPGFFAMLKESFAASEALAGTTGLVKEVLTTGALPKLPRGSASEVEALVLPALERSVAILREKAPDELAQYRAAVVAAAEETAHATHGVNAREAETVAKIKAALTPTGQ</sequence>
<accession>A0A6V8KVV6</accession>
<organism evidence="2 3">
    <name type="scientific">Phytohabitans rumicis</name>
    <dbReference type="NCBI Taxonomy" id="1076125"/>
    <lineage>
        <taxon>Bacteria</taxon>
        <taxon>Bacillati</taxon>
        <taxon>Actinomycetota</taxon>
        <taxon>Actinomycetes</taxon>
        <taxon>Micromonosporales</taxon>
        <taxon>Micromonosporaceae</taxon>
    </lineage>
</organism>
<dbReference type="SUPFAM" id="SSF55729">
    <property type="entry name" value="Acyl-CoA N-acyltransferases (Nat)"/>
    <property type="match status" value="1"/>
</dbReference>
<reference evidence="2 3" key="1">
    <citation type="submission" date="2020-03" db="EMBL/GenBank/DDBJ databases">
        <title>Whole genome shotgun sequence of Phytohabitans rumicis NBRC 108638.</title>
        <authorList>
            <person name="Komaki H."/>
            <person name="Tamura T."/>
        </authorList>
    </citation>
    <scope>NUCLEOTIDE SEQUENCE [LARGE SCALE GENOMIC DNA]</scope>
    <source>
        <strain evidence="2 3">NBRC 108638</strain>
    </source>
</reference>
<name>A0A6V8KVV6_9ACTN</name>
<comment type="caution">
    <text evidence="2">The sequence shown here is derived from an EMBL/GenBank/DDBJ whole genome shotgun (WGS) entry which is preliminary data.</text>
</comment>
<dbReference type="GO" id="GO:0016747">
    <property type="term" value="F:acyltransferase activity, transferring groups other than amino-acyl groups"/>
    <property type="evidence" value="ECO:0007669"/>
    <property type="project" value="InterPro"/>
</dbReference>
<dbReference type="Gene3D" id="3.40.630.30">
    <property type="match status" value="1"/>
</dbReference>
<dbReference type="Proteomes" id="UP000482960">
    <property type="component" value="Unassembled WGS sequence"/>
</dbReference>
<dbReference type="InterPro" id="IPR016181">
    <property type="entry name" value="Acyl_CoA_acyltransferase"/>
</dbReference>
<evidence type="ECO:0000313" key="2">
    <source>
        <dbReference type="EMBL" id="GFJ89222.1"/>
    </source>
</evidence>
<proteinExistence type="predicted"/>
<feature type="domain" description="N-acetyltransferase" evidence="1">
    <location>
        <begin position="126"/>
        <end position="272"/>
    </location>
</feature>
<dbReference type="CDD" id="cd04301">
    <property type="entry name" value="NAT_SF"/>
    <property type="match status" value="1"/>
</dbReference>
<protein>
    <recommendedName>
        <fullName evidence="1">N-acetyltransferase domain-containing protein</fullName>
    </recommendedName>
</protein>
<evidence type="ECO:0000313" key="3">
    <source>
        <dbReference type="Proteomes" id="UP000482960"/>
    </source>
</evidence>
<dbReference type="InterPro" id="IPR000182">
    <property type="entry name" value="GNAT_dom"/>
</dbReference>
<keyword evidence="3" id="KW-1185">Reference proteome</keyword>
<dbReference type="PROSITE" id="PS51186">
    <property type="entry name" value="GNAT"/>
    <property type="match status" value="1"/>
</dbReference>
<gene>
    <name evidence="2" type="ORF">Prum_028640</name>
</gene>
<dbReference type="AlphaFoldDB" id="A0A6V8KVV6"/>